<accession>A0A7J6VQB2</accession>
<feature type="non-terminal residue" evidence="1">
    <location>
        <position position="67"/>
    </location>
</feature>
<keyword evidence="2" id="KW-1185">Reference proteome</keyword>
<dbReference type="Proteomes" id="UP000554482">
    <property type="component" value="Unassembled WGS sequence"/>
</dbReference>
<gene>
    <name evidence="1" type="ORF">FRX31_024045</name>
</gene>
<evidence type="ECO:0000313" key="2">
    <source>
        <dbReference type="Proteomes" id="UP000554482"/>
    </source>
</evidence>
<reference evidence="1 2" key="1">
    <citation type="submission" date="2020-06" db="EMBL/GenBank/DDBJ databases">
        <title>Transcriptomic and genomic resources for Thalictrum thalictroides and T. hernandezii: Facilitating candidate gene discovery in an emerging model plant lineage.</title>
        <authorList>
            <person name="Arias T."/>
            <person name="Riano-Pachon D.M."/>
            <person name="Di Stilio V.S."/>
        </authorList>
    </citation>
    <scope>NUCLEOTIDE SEQUENCE [LARGE SCALE GENOMIC DNA]</scope>
    <source>
        <strain evidence="2">cv. WT478/WT964</strain>
        <tissue evidence="1">Leaves</tissue>
    </source>
</reference>
<proteinExistence type="predicted"/>
<protein>
    <submittedName>
        <fullName evidence="1">Uncharacterized protein</fullName>
    </submittedName>
</protein>
<dbReference type="EMBL" id="JABWDY010029386">
    <property type="protein sequence ID" value="KAF5186370.1"/>
    <property type="molecule type" value="Genomic_DNA"/>
</dbReference>
<organism evidence="1 2">
    <name type="scientific">Thalictrum thalictroides</name>
    <name type="common">Rue-anemone</name>
    <name type="synonym">Anemone thalictroides</name>
    <dbReference type="NCBI Taxonomy" id="46969"/>
    <lineage>
        <taxon>Eukaryota</taxon>
        <taxon>Viridiplantae</taxon>
        <taxon>Streptophyta</taxon>
        <taxon>Embryophyta</taxon>
        <taxon>Tracheophyta</taxon>
        <taxon>Spermatophyta</taxon>
        <taxon>Magnoliopsida</taxon>
        <taxon>Ranunculales</taxon>
        <taxon>Ranunculaceae</taxon>
        <taxon>Thalictroideae</taxon>
        <taxon>Thalictrum</taxon>
    </lineage>
</organism>
<dbReference type="AlphaFoldDB" id="A0A7J6VQB2"/>
<sequence length="67" mass="7739">MVNNLLQCVDAFHLSNDSDAWIWRWDKSGVFIVRSFFKAITDHLPHQGQVSVSFPKSLVWSPKIPLK</sequence>
<comment type="caution">
    <text evidence="1">The sequence shown here is derived from an EMBL/GenBank/DDBJ whole genome shotgun (WGS) entry which is preliminary data.</text>
</comment>
<evidence type="ECO:0000313" key="1">
    <source>
        <dbReference type="EMBL" id="KAF5186370.1"/>
    </source>
</evidence>
<name>A0A7J6VQB2_THATH</name>